<feature type="domain" description="Flavin reductase like" evidence="2">
    <location>
        <begin position="24"/>
        <end position="173"/>
    </location>
</feature>
<reference evidence="3" key="1">
    <citation type="submission" date="2015-10" db="EMBL/GenBank/DDBJ databases">
        <authorList>
            <person name="Gilbert D.G."/>
        </authorList>
    </citation>
    <scope>NUCLEOTIDE SEQUENCE</scope>
</reference>
<dbReference type="PANTHER" id="PTHR30466">
    <property type="entry name" value="FLAVIN REDUCTASE"/>
    <property type="match status" value="1"/>
</dbReference>
<dbReference type="GO" id="GO:0010181">
    <property type="term" value="F:FMN binding"/>
    <property type="evidence" value="ECO:0007669"/>
    <property type="project" value="InterPro"/>
</dbReference>
<gene>
    <name evidence="3" type="ORF">MGWOODY_Hyp531</name>
</gene>
<dbReference type="SMART" id="SM00903">
    <property type="entry name" value="Flavin_Reduct"/>
    <property type="match status" value="1"/>
</dbReference>
<accession>A0A160U2B4</accession>
<evidence type="ECO:0000256" key="1">
    <source>
        <dbReference type="ARBA" id="ARBA00023002"/>
    </source>
</evidence>
<keyword evidence="1" id="KW-0560">Oxidoreductase</keyword>
<name>A0A160U2B4_9ZZZZ</name>
<dbReference type="GO" id="GO:0006208">
    <property type="term" value="P:pyrimidine nucleobase catabolic process"/>
    <property type="evidence" value="ECO:0007669"/>
    <property type="project" value="TreeGrafter"/>
</dbReference>
<dbReference type="SUPFAM" id="SSF50475">
    <property type="entry name" value="FMN-binding split barrel"/>
    <property type="match status" value="1"/>
</dbReference>
<organism evidence="3">
    <name type="scientific">hydrothermal vent metagenome</name>
    <dbReference type="NCBI Taxonomy" id="652676"/>
    <lineage>
        <taxon>unclassified sequences</taxon>
        <taxon>metagenomes</taxon>
        <taxon>ecological metagenomes</taxon>
    </lineage>
</organism>
<dbReference type="InterPro" id="IPR012349">
    <property type="entry name" value="Split_barrel_FMN-bd"/>
</dbReference>
<dbReference type="Gene3D" id="2.30.110.10">
    <property type="entry name" value="Electron Transport, Fmn-binding Protein, Chain A"/>
    <property type="match status" value="1"/>
</dbReference>
<dbReference type="PANTHER" id="PTHR30466:SF1">
    <property type="entry name" value="FMN REDUCTASE (NADH) RUTF"/>
    <property type="match status" value="1"/>
</dbReference>
<protein>
    <recommendedName>
        <fullName evidence="2">Flavin reductase like domain-containing protein</fullName>
    </recommendedName>
</protein>
<evidence type="ECO:0000313" key="3">
    <source>
        <dbReference type="EMBL" id="CUS57367.1"/>
    </source>
</evidence>
<dbReference type="InterPro" id="IPR050268">
    <property type="entry name" value="NADH-dep_flavin_reductase"/>
</dbReference>
<dbReference type="EMBL" id="CZQD01000039">
    <property type="protein sequence ID" value="CUS57367.1"/>
    <property type="molecule type" value="Genomic_DNA"/>
</dbReference>
<proteinExistence type="predicted"/>
<dbReference type="Pfam" id="PF01613">
    <property type="entry name" value="Flavin_Reduct"/>
    <property type="match status" value="1"/>
</dbReference>
<evidence type="ECO:0000259" key="2">
    <source>
        <dbReference type="SMART" id="SM00903"/>
    </source>
</evidence>
<dbReference type="GO" id="GO:0042602">
    <property type="term" value="F:riboflavin reductase (NADPH) activity"/>
    <property type="evidence" value="ECO:0007669"/>
    <property type="project" value="TreeGrafter"/>
</dbReference>
<dbReference type="AlphaFoldDB" id="A0A160U2B4"/>
<dbReference type="InterPro" id="IPR002563">
    <property type="entry name" value="Flavin_Rdtase-like_dom"/>
</dbReference>
<sequence>MTMTDDLQPLTDRALLKQRFLEGMSLVAATVNVITTDGAAGRAGTTATAMSSVSADTPKPTLLVCINESSSLTPVLLGNGTFCVNVLKDNQADVADVFASRMTHKFKDKFDGADWTPGWSGQPVISGALVAFECKLVSHNQVGTHHVCIGEVVDAVLGDNGNSLIYASREYRTTVKPD</sequence>